<dbReference type="InterPro" id="IPR001878">
    <property type="entry name" value="Znf_CCHC"/>
</dbReference>
<name>A0A6V7QYG8_ANACO</name>
<evidence type="ECO:0000259" key="2">
    <source>
        <dbReference type="SMART" id="SM00343"/>
    </source>
</evidence>
<sequence>MKPPLSTTAIPLKKLYFNQRPKHLASKYLVKRCFRCLAKDHKAAACRDPVRCLCCLGFGHRAQQCKVRSAPSEIGNNMNRLLHRQDREPVAKVFVPYTDEYLRRREIRRDLGYIDDFAVSRYRERDFAIFLPEWVPAEDLTRREVLTLSDFWIRCYPWGQYRYARPHRSRVRAWIRLINLPFEIWTVPRVAAMVSGFGRFVKADSVTKAMTDLRAFRCQVVLDSVRDVPQNLSIVLDEEQHPVMVHIESWERIEEGGRGDPPVPPRNGPEEGGMDEDGDDNSQRTGGMKVNRRLRTR</sequence>
<dbReference type="EMBL" id="CAJEUB010000062">
    <property type="protein sequence ID" value="CAD1847881.1"/>
    <property type="molecule type" value="Genomic_DNA"/>
</dbReference>
<proteinExistence type="predicted"/>
<dbReference type="GO" id="GO:0008270">
    <property type="term" value="F:zinc ion binding"/>
    <property type="evidence" value="ECO:0007669"/>
    <property type="project" value="InterPro"/>
</dbReference>
<organism evidence="3">
    <name type="scientific">Ananas comosus var. bracteatus</name>
    <name type="common">red pineapple</name>
    <dbReference type="NCBI Taxonomy" id="296719"/>
    <lineage>
        <taxon>Eukaryota</taxon>
        <taxon>Viridiplantae</taxon>
        <taxon>Streptophyta</taxon>
        <taxon>Embryophyta</taxon>
        <taxon>Tracheophyta</taxon>
        <taxon>Spermatophyta</taxon>
        <taxon>Magnoliopsida</taxon>
        <taxon>Liliopsida</taxon>
        <taxon>Poales</taxon>
        <taxon>Bromeliaceae</taxon>
        <taxon>Bromelioideae</taxon>
        <taxon>Ananas</taxon>
    </lineage>
</organism>
<dbReference type="GO" id="GO:0003676">
    <property type="term" value="F:nucleic acid binding"/>
    <property type="evidence" value="ECO:0007669"/>
    <property type="project" value="InterPro"/>
</dbReference>
<evidence type="ECO:0000313" key="3">
    <source>
        <dbReference type="EMBL" id="CAD1847881.1"/>
    </source>
</evidence>
<dbReference type="InterPro" id="IPR036875">
    <property type="entry name" value="Znf_CCHC_sf"/>
</dbReference>
<feature type="domain" description="CCHC-type" evidence="2">
    <location>
        <begin position="51"/>
        <end position="67"/>
    </location>
</feature>
<dbReference type="Gene3D" id="4.10.60.10">
    <property type="entry name" value="Zinc finger, CCHC-type"/>
    <property type="match status" value="1"/>
</dbReference>
<gene>
    <name evidence="3" type="ORF">CB5_LOCUS31092</name>
</gene>
<feature type="region of interest" description="Disordered" evidence="1">
    <location>
        <begin position="250"/>
        <end position="297"/>
    </location>
</feature>
<reference evidence="3" key="1">
    <citation type="submission" date="2020-07" db="EMBL/GenBank/DDBJ databases">
        <authorList>
            <person name="Lin J."/>
        </authorList>
    </citation>
    <scope>NUCLEOTIDE SEQUENCE</scope>
</reference>
<dbReference type="AlphaFoldDB" id="A0A6V7QYG8"/>
<evidence type="ECO:0000256" key="1">
    <source>
        <dbReference type="SAM" id="MobiDB-lite"/>
    </source>
</evidence>
<feature type="domain" description="CCHC-type" evidence="2">
    <location>
        <begin position="32"/>
        <end position="48"/>
    </location>
</feature>
<protein>
    <recommendedName>
        <fullName evidence="2">CCHC-type domain-containing protein</fullName>
    </recommendedName>
</protein>
<dbReference type="SUPFAM" id="SSF57756">
    <property type="entry name" value="Retrovirus zinc finger-like domains"/>
    <property type="match status" value="1"/>
</dbReference>
<accession>A0A6V7QYG8</accession>
<dbReference type="SMART" id="SM00343">
    <property type="entry name" value="ZnF_C2HC"/>
    <property type="match status" value="2"/>
</dbReference>